<reference evidence="2" key="1">
    <citation type="submission" date="2016-10" db="EMBL/GenBank/DDBJ databases">
        <authorList>
            <person name="Varghese N."/>
            <person name="Submissions S."/>
        </authorList>
    </citation>
    <scope>NUCLEOTIDE SEQUENCE [LARGE SCALE GENOMIC DNA]</scope>
    <source>
        <strain evidence="2">DSM 25329</strain>
    </source>
</reference>
<accession>A0A1G7L1P5</accession>
<dbReference type="STRING" id="659014.SAMN04487996_110277"/>
<keyword evidence="2" id="KW-1185">Reference proteome</keyword>
<dbReference type="AlphaFoldDB" id="A0A1G7L1P5"/>
<name>A0A1G7L1P5_9BACT</name>
<organism evidence="1 2">
    <name type="scientific">Dyadobacter soli</name>
    <dbReference type="NCBI Taxonomy" id="659014"/>
    <lineage>
        <taxon>Bacteria</taxon>
        <taxon>Pseudomonadati</taxon>
        <taxon>Bacteroidota</taxon>
        <taxon>Cytophagia</taxon>
        <taxon>Cytophagales</taxon>
        <taxon>Spirosomataceae</taxon>
        <taxon>Dyadobacter</taxon>
    </lineage>
</organism>
<evidence type="ECO:0000313" key="2">
    <source>
        <dbReference type="Proteomes" id="UP000198748"/>
    </source>
</evidence>
<gene>
    <name evidence="1" type="ORF">SAMN04487996_110277</name>
</gene>
<evidence type="ECO:0000313" key="1">
    <source>
        <dbReference type="EMBL" id="SDF42919.1"/>
    </source>
</evidence>
<protein>
    <submittedName>
        <fullName evidence="1">Uncharacterized protein</fullName>
    </submittedName>
</protein>
<dbReference type="EMBL" id="FNAN01000010">
    <property type="protein sequence ID" value="SDF42919.1"/>
    <property type="molecule type" value="Genomic_DNA"/>
</dbReference>
<sequence length="75" mass="8746">MGGLAPSMQHPYESRKTWPKFFESLPADTLSVFFFSPDTVRKYGWKQVQSKYLILKRKDIGLQNLEASDYLITFP</sequence>
<proteinExistence type="predicted"/>
<dbReference type="Proteomes" id="UP000198748">
    <property type="component" value="Unassembled WGS sequence"/>
</dbReference>